<dbReference type="Proteomes" id="UP001597063">
    <property type="component" value="Unassembled WGS sequence"/>
</dbReference>
<protein>
    <recommendedName>
        <fullName evidence="3">Secreted protein</fullName>
    </recommendedName>
</protein>
<keyword evidence="2" id="KW-1185">Reference proteome</keyword>
<gene>
    <name evidence="1" type="ORF">ACFQZM_31905</name>
</gene>
<dbReference type="InterPro" id="IPR006311">
    <property type="entry name" value="TAT_signal"/>
</dbReference>
<name>A0ABW2XS84_9ACTN</name>
<accession>A0ABW2XS84</accession>
<proteinExistence type="predicted"/>
<dbReference type="RefSeq" id="WP_131757593.1">
    <property type="nucleotide sequence ID" value="NZ_CAACUY010000034.1"/>
</dbReference>
<evidence type="ECO:0008006" key="3">
    <source>
        <dbReference type="Google" id="ProtNLM"/>
    </source>
</evidence>
<dbReference type="EMBL" id="JBHTGP010000016">
    <property type="protein sequence ID" value="MFD0689132.1"/>
    <property type="molecule type" value="Genomic_DNA"/>
</dbReference>
<evidence type="ECO:0000313" key="1">
    <source>
        <dbReference type="EMBL" id="MFD0689132.1"/>
    </source>
</evidence>
<comment type="caution">
    <text evidence="1">The sequence shown here is derived from an EMBL/GenBank/DDBJ whole genome shotgun (WGS) entry which is preliminary data.</text>
</comment>
<reference evidence="2" key="1">
    <citation type="journal article" date="2019" name="Int. J. Syst. Evol. Microbiol.">
        <title>The Global Catalogue of Microorganisms (GCM) 10K type strain sequencing project: providing services to taxonomists for standard genome sequencing and annotation.</title>
        <authorList>
            <consortium name="The Broad Institute Genomics Platform"/>
            <consortium name="The Broad Institute Genome Sequencing Center for Infectious Disease"/>
            <person name="Wu L."/>
            <person name="Ma J."/>
        </authorList>
    </citation>
    <scope>NUCLEOTIDE SEQUENCE [LARGE SCALE GENOMIC DNA]</scope>
    <source>
        <strain evidence="2">JCM 9371</strain>
    </source>
</reference>
<organism evidence="1 2">
    <name type="scientific">Actinomadura fibrosa</name>
    <dbReference type="NCBI Taxonomy" id="111802"/>
    <lineage>
        <taxon>Bacteria</taxon>
        <taxon>Bacillati</taxon>
        <taxon>Actinomycetota</taxon>
        <taxon>Actinomycetes</taxon>
        <taxon>Streptosporangiales</taxon>
        <taxon>Thermomonosporaceae</taxon>
        <taxon>Actinomadura</taxon>
    </lineage>
</organism>
<evidence type="ECO:0000313" key="2">
    <source>
        <dbReference type="Proteomes" id="UP001597063"/>
    </source>
</evidence>
<sequence length="359" mass="39549">MSHHPVSRRAVLSAGLGAAISTALVTDSASAEVAATGRTAAPTGAPPVWWDIPVPDVSRAGELGDIAASGPRDVWTAGFDGGGPCMFHWNGWDWTRYSTPALYYMVAVSGRRRAWGMGGSNLAGVWDGATWHAVDYPPDTYPPLRLAAAPHATAWAIADHYKYSGYTVMRFERGAWVPQTVPLPIWAEPQVLAVRTNRDVWLSGRNRDRTYTLRWNGAEWTDIPLAEPDTSLGISQILPVSAHLAWAWRLDGVMPGRHTLLRWTGGAWEDIPVPEWYCAKAGMADDGRGGIWLGSDMSQGRTSYLHYRDGVWTSSQGVERLAPDQWLGVWKMLRLPGTRTIWTFGLSPHPFIEELRHAG</sequence>
<dbReference type="PROSITE" id="PS51318">
    <property type="entry name" value="TAT"/>
    <property type="match status" value="1"/>
</dbReference>